<feature type="chain" id="PRO_5026730426" description="Lipoprotein" evidence="1">
    <location>
        <begin position="22"/>
        <end position="139"/>
    </location>
</feature>
<evidence type="ECO:0000313" key="3">
    <source>
        <dbReference type="Proteomes" id="UP000474296"/>
    </source>
</evidence>
<feature type="signal peptide" evidence="1">
    <location>
        <begin position="1"/>
        <end position="21"/>
    </location>
</feature>
<dbReference type="RefSeq" id="WP_164029161.1">
    <property type="nucleotide sequence ID" value="NZ_JAABOQ010000001.1"/>
</dbReference>
<dbReference type="EMBL" id="JAABOQ010000001">
    <property type="protein sequence ID" value="NER15896.1"/>
    <property type="molecule type" value="Genomic_DNA"/>
</dbReference>
<gene>
    <name evidence="2" type="ORF">GWK10_01675</name>
</gene>
<reference evidence="2 3" key="1">
    <citation type="submission" date="2020-01" db="EMBL/GenBank/DDBJ databases">
        <title>Spongiivirga citrea KCTC 32990T.</title>
        <authorList>
            <person name="Wang G."/>
        </authorList>
    </citation>
    <scope>NUCLEOTIDE SEQUENCE [LARGE SCALE GENOMIC DNA]</scope>
    <source>
        <strain evidence="2 3">KCTC 32990</strain>
    </source>
</reference>
<comment type="caution">
    <text evidence="2">The sequence shown here is derived from an EMBL/GenBank/DDBJ whole genome shotgun (WGS) entry which is preliminary data.</text>
</comment>
<keyword evidence="3" id="KW-1185">Reference proteome</keyword>
<evidence type="ECO:0000256" key="1">
    <source>
        <dbReference type="SAM" id="SignalP"/>
    </source>
</evidence>
<sequence>MRLVLVVFLPLTFLFTTSINAQDNDKVLHAAAGFGISAVTYTIVKSTTKNRKKALIWSFVTSTAAGIAKELIDSGEDGNKFDAVDALATTGGGIVGGFTMHLILNDKKKRTAEINETELAQEAFFALDAEISGSMESSR</sequence>
<dbReference type="AlphaFoldDB" id="A0A6M0CDL5"/>
<proteinExistence type="predicted"/>
<dbReference type="Proteomes" id="UP000474296">
    <property type="component" value="Unassembled WGS sequence"/>
</dbReference>
<keyword evidence="1" id="KW-0732">Signal</keyword>
<accession>A0A6M0CDL5</accession>
<name>A0A6M0CDL5_9FLAO</name>
<protein>
    <recommendedName>
        <fullName evidence="4">Lipoprotein</fullName>
    </recommendedName>
</protein>
<evidence type="ECO:0008006" key="4">
    <source>
        <dbReference type="Google" id="ProtNLM"/>
    </source>
</evidence>
<evidence type="ECO:0000313" key="2">
    <source>
        <dbReference type="EMBL" id="NER15896.1"/>
    </source>
</evidence>
<organism evidence="2 3">
    <name type="scientific">Spongiivirga citrea</name>
    <dbReference type="NCBI Taxonomy" id="1481457"/>
    <lineage>
        <taxon>Bacteria</taxon>
        <taxon>Pseudomonadati</taxon>
        <taxon>Bacteroidota</taxon>
        <taxon>Flavobacteriia</taxon>
        <taxon>Flavobacteriales</taxon>
        <taxon>Flavobacteriaceae</taxon>
        <taxon>Spongiivirga</taxon>
    </lineage>
</organism>